<protein>
    <recommendedName>
        <fullName evidence="4">DUF998 domain-containing protein</fullName>
    </recommendedName>
</protein>
<proteinExistence type="predicted"/>
<organism evidence="2 3">
    <name type="scientific">Paractinoplanes bogorensis</name>
    <dbReference type="NCBI Taxonomy" id="1610840"/>
    <lineage>
        <taxon>Bacteria</taxon>
        <taxon>Bacillati</taxon>
        <taxon>Actinomycetota</taxon>
        <taxon>Actinomycetes</taxon>
        <taxon>Micromonosporales</taxon>
        <taxon>Micromonosporaceae</taxon>
        <taxon>Paractinoplanes</taxon>
    </lineage>
</organism>
<reference evidence="2 3" key="1">
    <citation type="submission" date="2021-06" db="EMBL/GenBank/DDBJ databases">
        <title>Actinoplanes lichenicola sp. nov., and Actinoplanes ovalisporus sp. nov., isolated from lichen in Thailand.</title>
        <authorList>
            <person name="Saeng-In P."/>
            <person name="Kanchanasin P."/>
            <person name="Yuki M."/>
            <person name="Kudo T."/>
            <person name="Ohkuma M."/>
            <person name="Phongsopitanun W."/>
            <person name="Tanasupawat S."/>
        </authorList>
    </citation>
    <scope>NUCLEOTIDE SEQUENCE [LARGE SCALE GENOMIC DNA]</scope>
    <source>
        <strain evidence="2 3">NBRC 110975</strain>
    </source>
</reference>
<dbReference type="RefSeq" id="WP_215795088.1">
    <property type="nucleotide sequence ID" value="NZ_JAHKKG010000016.1"/>
</dbReference>
<evidence type="ECO:0000256" key="1">
    <source>
        <dbReference type="SAM" id="Phobius"/>
    </source>
</evidence>
<dbReference type="Proteomes" id="UP001519654">
    <property type="component" value="Unassembled WGS sequence"/>
</dbReference>
<name>A0ABS5Z309_9ACTN</name>
<feature type="transmembrane region" description="Helical" evidence="1">
    <location>
        <begin position="82"/>
        <end position="106"/>
    </location>
</feature>
<evidence type="ECO:0000313" key="3">
    <source>
        <dbReference type="Proteomes" id="UP001519654"/>
    </source>
</evidence>
<feature type="transmembrane region" description="Helical" evidence="1">
    <location>
        <begin position="143"/>
        <end position="162"/>
    </location>
</feature>
<keyword evidence="1" id="KW-1133">Transmembrane helix</keyword>
<accession>A0ABS5Z309</accession>
<evidence type="ECO:0000313" key="2">
    <source>
        <dbReference type="EMBL" id="MBU2669901.1"/>
    </source>
</evidence>
<dbReference type="PROSITE" id="PS51257">
    <property type="entry name" value="PROKAR_LIPOPROTEIN"/>
    <property type="match status" value="1"/>
</dbReference>
<feature type="transmembrane region" description="Helical" evidence="1">
    <location>
        <begin position="9"/>
        <end position="30"/>
    </location>
</feature>
<gene>
    <name evidence="2" type="ORF">KOI35_40960</name>
</gene>
<feature type="transmembrane region" description="Helical" evidence="1">
    <location>
        <begin position="168"/>
        <end position="190"/>
    </location>
</feature>
<keyword evidence="3" id="KW-1185">Reference proteome</keyword>
<sequence length="203" mass="21033">MTRVTTRTLGLITIVASLIGAACAVAVLVWPPQVGTGWYSYPFDATGYTVAHVFFAVHHLGMLAGFAGLARLAATHRTTRAGLIIAAAGMVLLAACELFGITAANAPVSSETANAVDNAYGIPMVLIGVGLVLAGWKGSGWQRWVPLALGVYVFVPLFPAVFGPMVAGRIAIGVWFAIFAVLGVALVKAAENVSPAERMPAAR</sequence>
<feature type="transmembrane region" description="Helical" evidence="1">
    <location>
        <begin position="50"/>
        <end position="70"/>
    </location>
</feature>
<keyword evidence="1" id="KW-0812">Transmembrane</keyword>
<keyword evidence="1" id="KW-0472">Membrane</keyword>
<evidence type="ECO:0008006" key="4">
    <source>
        <dbReference type="Google" id="ProtNLM"/>
    </source>
</evidence>
<feature type="transmembrane region" description="Helical" evidence="1">
    <location>
        <begin position="118"/>
        <end position="136"/>
    </location>
</feature>
<comment type="caution">
    <text evidence="2">The sequence shown here is derived from an EMBL/GenBank/DDBJ whole genome shotgun (WGS) entry which is preliminary data.</text>
</comment>
<dbReference type="EMBL" id="JAHKKG010000016">
    <property type="protein sequence ID" value="MBU2669901.1"/>
    <property type="molecule type" value="Genomic_DNA"/>
</dbReference>